<reference evidence="2" key="1">
    <citation type="submission" date="2021-10" db="EMBL/GenBank/DDBJ databases">
        <title>Collection of gut derived symbiotic bacterial strains cultured from healthy donors.</title>
        <authorList>
            <person name="Lin H."/>
            <person name="Littmann E."/>
            <person name="Claire K."/>
            <person name="Pamer E."/>
        </authorList>
    </citation>
    <scope>NUCLEOTIDE SEQUENCE</scope>
    <source>
        <strain evidence="2">MSK.22.92</strain>
    </source>
</reference>
<evidence type="ECO:0000313" key="3">
    <source>
        <dbReference type="Proteomes" id="UP001197847"/>
    </source>
</evidence>
<feature type="non-terminal residue" evidence="2">
    <location>
        <position position="86"/>
    </location>
</feature>
<sequence>AFGPWFVRLADVGPVAAAFWRITLAVPFLAMLALAGGARPMRLPRGLVALLVIAGIGFAGDLGSWHLGIVRTTLANATLFGNCAIL</sequence>
<keyword evidence="1" id="KW-1133">Transmembrane helix</keyword>
<dbReference type="Proteomes" id="UP001197847">
    <property type="component" value="Unassembled WGS sequence"/>
</dbReference>
<keyword evidence="1" id="KW-0812">Transmembrane</keyword>
<gene>
    <name evidence="2" type="ORF">LK487_17970</name>
</gene>
<evidence type="ECO:0000256" key="1">
    <source>
        <dbReference type="SAM" id="Phobius"/>
    </source>
</evidence>
<feature type="transmembrane region" description="Helical" evidence="1">
    <location>
        <begin position="12"/>
        <end position="35"/>
    </location>
</feature>
<evidence type="ECO:0000313" key="2">
    <source>
        <dbReference type="EMBL" id="MCC2748861.1"/>
    </source>
</evidence>
<proteinExistence type="predicted"/>
<dbReference type="AlphaFoldDB" id="A0AAW4WQI9"/>
<name>A0AAW4WQI9_9FIRM</name>
<feature type="transmembrane region" description="Helical" evidence="1">
    <location>
        <begin position="47"/>
        <end position="67"/>
    </location>
</feature>
<dbReference type="RefSeq" id="WP_306783789.1">
    <property type="nucleotide sequence ID" value="NZ_JAJFBX010000248.1"/>
</dbReference>
<protein>
    <submittedName>
        <fullName evidence="2">EamA family transporter</fullName>
    </submittedName>
</protein>
<keyword evidence="1" id="KW-0472">Membrane</keyword>
<dbReference type="EMBL" id="JAJFBX010000248">
    <property type="protein sequence ID" value="MCC2748861.1"/>
    <property type="molecule type" value="Genomic_DNA"/>
</dbReference>
<feature type="non-terminal residue" evidence="2">
    <location>
        <position position="1"/>
    </location>
</feature>
<organism evidence="2 3">
    <name type="scientific">Agathobacter rectalis</name>
    <dbReference type="NCBI Taxonomy" id="39491"/>
    <lineage>
        <taxon>Bacteria</taxon>
        <taxon>Bacillati</taxon>
        <taxon>Bacillota</taxon>
        <taxon>Clostridia</taxon>
        <taxon>Lachnospirales</taxon>
        <taxon>Lachnospiraceae</taxon>
        <taxon>Agathobacter</taxon>
    </lineage>
</organism>
<comment type="caution">
    <text evidence="2">The sequence shown here is derived from an EMBL/GenBank/DDBJ whole genome shotgun (WGS) entry which is preliminary data.</text>
</comment>
<accession>A0AAW4WQI9</accession>